<evidence type="ECO:0000313" key="2">
    <source>
        <dbReference type="EMBL" id="CAD9306216.1"/>
    </source>
</evidence>
<dbReference type="EMBL" id="HBGK01046512">
    <property type="protein sequence ID" value="CAD9306216.1"/>
    <property type="molecule type" value="Transcribed_RNA"/>
</dbReference>
<evidence type="ECO:0000256" key="1">
    <source>
        <dbReference type="SAM" id="MobiDB-lite"/>
    </source>
</evidence>
<organism evidence="2">
    <name type="scientific">Grammatophora oceanica</name>
    <dbReference type="NCBI Taxonomy" id="210454"/>
    <lineage>
        <taxon>Eukaryota</taxon>
        <taxon>Sar</taxon>
        <taxon>Stramenopiles</taxon>
        <taxon>Ochrophyta</taxon>
        <taxon>Bacillariophyta</taxon>
        <taxon>Fragilariophyceae</taxon>
        <taxon>Fragilariophycidae</taxon>
        <taxon>Rhabdonematales</taxon>
        <taxon>Grammatophoraceae</taxon>
        <taxon>Grammatophora</taxon>
    </lineage>
</organism>
<feature type="region of interest" description="Disordered" evidence="1">
    <location>
        <begin position="1"/>
        <end position="29"/>
    </location>
</feature>
<reference evidence="2" key="1">
    <citation type="submission" date="2021-01" db="EMBL/GenBank/DDBJ databases">
        <authorList>
            <person name="Corre E."/>
            <person name="Pelletier E."/>
            <person name="Niang G."/>
            <person name="Scheremetjew M."/>
            <person name="Finn R."/>
            <person name="Kale V."/>
            <person name="Holt S."/>
            <person name="Cochrane G."/>
            <person name="Meng A."/>
            <person name="Brown T."/>
            <person name="Cohen L."/>
        </authorList>
    </citation>
    <scope>NUCLEOTIDE SEQUENCE</scope>
    <source>
        <strain evidence="2">CCMP 410</strain>
    </source>
</reference>
<name>A0A7S1YIV3_9STRA</name>
<protein>
    <submittedName>
        <fullName evidence="2">Uncharacterized protein</fullName>
    </submittedName>
</protein>
<gene>
    <name evidence="2" type="ORF">GOCE00092_LOCUS24429</name>
</gene>
<accession>A0A7S1YIV3</accession>
<proteinExistence type="predicted"/>
<dbReference type="AlphaFoldDB" id="A0A7S1YIV3"/>
<feature type="compositionally biased region" description="Basic and acidic residues" evidence="1">
    <location>
        <begin position="1"/>
        <end position="11"/>
    </location>
</feature>
<sequence length="114" mass="12206">MSSWRQKEEPGHSSVLLHPEQPWLGLPKSRSPPVGFDTAKIMAQFPLLLKTVSFGQSPSNSHNLCATVVVFFLQHLPNDEALSLVVGFVSGPVLSSVTGHGTSIATTNVRVSEG</sequence>